<comment type="similarity">
    <text evidence="3">Belongs to the glycosyl hydrolase 43 family.</text>
</comment>
<dbReference type="Pfam" id="PF16369">
    <property type="entry name" value="GH43_C"/>
    <property type="match status" value="1"/>
</dbReference>
<organism evidence="11 12">
    <name type="scientific">Butyribacter intestini</name>
    <dbReference type="NCBI Taxonomy" id="1703332"/>
    <lineage>
        <taxon>Bacteria</taxon>
        <taxon>Bacillati</taxon>
        <taxon>Bacillota</taxon>
        <taxon>Clostridia</taxon>
        <taxon>Lachnospirales</taxon>
        <taxon>Lachnospiraceae</taxon>
        <taxon>Butyribacter</taxon>
    </lineage>
</organism>
<dbReference type="InterPro" id="IPR013320">
    <property type="entry name" value="ConA-like_dom_sf"/>
</dbReference>
<accession>A0AAW3JQ66</accession>
<dbReference type="InterPro" id="IPR023296">
    <property type="entry name" value="Glyco_hydro_beta-prop_sf"/>
</dbReference>
<dbReference type="InterPro" id="IPR046780">
    <property type="entry name" value="aBig_2"/>
</dbReference>
<comment type="pathway">
    <text evidence="2">Glycan metabolism; L-arabinan degradation.</text>
</comment>
<evidence type="ECO:0000259" key="9">
    <source>
        <dbReference type="Pfam" id="PF16369"/>
    </source>
</evidence>
<feature type="compositionally biased region" description="Low complexity" evidence="7">
    <location>
        <begin position="1580"/>
        <end position="1596"/>
    </location>
</feature>
<feature type="compositionally biased region" description="Low complexity" evidence="7">
    <location>
        <begin position="1651"/>
        <end position="1674"/>
    </location>
</feature>
<dbReference type="Gene3D" id="2.40.128.10">
    <property type="match status" value="1"/>
</dbReference>
<dbReference type="SUPFAM" id="SSF49899">
    <property type="entry name" value="Concanavalin A-like lectins/glucanases"/>
    <property type="match status" value="1"/>
</dbReference>
<dbReference type="Gene3D" id="2.60.40.4270">
    <property type="entry name" value="Listeria-Bacteroides repeat domain"/>
    <property type="match status" value="3"/>
</dbReference>
<keyword evidence="4" id="KW-0378">Hydrolase</keyword>
<comment type="caution">
    <text evidence="11">The sequence shown here is derived from an EMBL/GenBank/DDBJ whole genome shotgun (WGS) entry which is preliminary data.</text>
</comment>
<evidence type="ECO:0000256" key="5">
    <source>
        <dbReference type="ARBA" id="ARBA00023295"/>
    </source>
</evidence>
<evidence type="ECO:0000259" key="10">
    <source>
        <dbReference type="Pfam" id="PF20578"/>
    </source>
</evidence>
<feature type="compositionally biased region" description="Low complexity" evidence="7">
    <location>
        <begin position="1619"/>
        <end position="1637"/>
    </location>
</feature>
<dbReference type="GO" id="GO:0030313">
    <property type="term" value="C:cell envelope"/>
    <property type="evidence" value="ECO:0007669"/>
    <property type="project" value="UniProtKB-SubCell"/>
</dbReference>
<dbReference type="RefSeq" id="WP_055945721.1">
    <property type="nucleotide sequence ID" value="NZ_JAQDCV010000003.1"/>
</dbReference>
<feature type="region of interest" description="Disordered" evidence="7">
    <location>
        <begin position="1580"/>
        <end position="1682"/>
    </location>
</feature>
<evidence type="ECO:0000256" key="1">
    <source>
        <dbReference type="ARBA" id="ARBA00004196"/>
    </source>
</evidence>
<keyword evidence="12" id="KW-1185">Reference proteome</keyword>
<feature type="compositionally biased region" description="Polar residues" evidence="7">
    <location>
        <begin position="1638"/>
        <end position="1649"/>
    </location>
</feature>
<feature type="region of interest" description="Disordered" evidence="7">
    <location>
        <begin position="878"/>
        <end position="904"/>
    </location>
</feature>
<evidence type="ECO:0000256" key="3">
    <source>
        <dbReference type="ARBA" id="ARBA00009865"/>
    </source>
</evidence>
<feature type="site" description="Important for catalytic activity, responsible for pKa modulation of the active site Glu and correct orientation of both the proton donor and substrate" evidence="6">
    <location>
        <position position="458"/>
    </location>
</feature>
<sequence>MVRHKIKKAVAIAMSAVIALTAVPNKNIVQTVKADEKSKFGENTSDIVDIDTGFTNKSGDEYLSGNFDVRYTFTNKTKDSSANWFNFAVEIWDTNNGENSGYTARADNYGWFYGGDKYNHNNDGSKATWDNINFVWDDFAKSMEDASVTVDIHRAERSVVLKYNIVDNKDNSKVYSLRNTIEFGKFEDTVGMHLTGEKCTLSNIKAVDMTDNTTESSEPTEISASEVQSKYNTYFNSSNQKNHVTVHDPSVVIGYTDTKYTGNKNVKIYGVQNTAKTRKKVYFIFGSHRAFAWSTDMQNWNYFQNNINNDTTCQALFKDAFNWAKQGDASYQWDGNLWAPDVIWNPDYVNSDGSKGAWCMYMSINGNSWNSSIVLLTSDDLDGDWTNRGTVVYSGFTESGVHDYKDTDFANIVGSDENAKKFISEHYKRGSYTPSYNDGKNVCSKTNWNNYYGAHAIDPCVTYDSEGRLWMSYGSWSGGIWMFELSTSTGLRDASIEHTYKDNESDPYMGYKLAGGNQKSGEASYIEKIGSKYYLFVSYGGFAAKGGYNMRVFASDKINGPYKDVAGNDARYGSSQSDTTSTDAGNTNGVVGERLMSYYKWSYLDKGRVAEGHNSAVADDDGKAYVVYHTRFNDGTEGHQVRVHQLFKAKNGGLVATPFEYSGETLSKSAYSNDEVEGEYKVILHKQKVDNNNLECCNEETIKLNKNGTVTGDYSGSWVQSEDGPYVTIVAGGVVYQGVFIKQKIEGTAYETMCFTTVGNNNVTFWGTKGYTDEAIVIKDAGMMKVTVPEKTYVDLSLPTNGDNGSRISWSSSDTSVMSDNGEVIDAPKDVKVTLTATITYNNYSTKKTYETIVTTDKMADKDSGLEANYTFENGLRNEADTTQTGTAKKRGSGTTPTIEYNKDRSGNVLKQGFGANGNESYTEFSNPLKGKTLSGVTVSQWVNCPSEDLWDALWSFYDTDSSDSKDGRVFFTPNAYLGYNGTVNGINKWFDLNRADKTTGNIWTNQWHYVTVSLGKSDFGIYVDGKLVCDKSKYTLYAGSSYAAAAEDMLNVISSSDRFYLGYGSFWGSAPAYMDNVRIYSRALNIGDVAVLYNSEKEELVNSKNAEQIQEKAMQIQEKAMQQQSIFYKNYNADTDAKTAGWTSTSAQGSLTLAGESDDAYRGYVQFAPGNVTGGRSAYTSFGNVTLPDKYVVEFDAKLTAGNTSSSQLALSTAAYSRTNCESSNINYSLLNTSYLWSLDTTNSTSWNISSGSTASTAKTDTVTIAKNTWTHFKTTVDKTNKKVTLEITDASGKTLKKIDIAMSSISDVKGLWYLSGRANGVAGFDNVRIYEESASQKYSVCYSPNHVAAGTTIETQEFTVNESQKLKKNEFTRDGYEFIGWSKTPDGAVDYADEQSVKNLAGATEAVVLYAVWKEDSYTVKYNANGAAGEEILQYGKPGCGIRLIENAYVRNGYKFSGWATTKDGIVLYKNAQEILADLAEKNQTVTLYAVWEDTHQFTIKFNSNGGSGSMSNQSALNNAEFKLSKCRFSRTGYTFAGWAETANGTVVYNDEQSIDKKLAETGGTISLYAVWNKNAVVSTPTPTPTVTPTVTPSQKPASSQTPAPGSSATTKPTDMPSKTPTVKPTEVPTQKPTTNPSAEPTVSPSNEPAVTPSVSPSTEPEQTPTAAPTKKPATKKLKSAAITVKKGKKKVSSVTVKRKKTVKLSVSVNSKAKLSMAKLSKKYAKIVKVKFKKNKLTIKALKKKGKVSIKITSKKTSKYKAASKTIKVTVK</sequence>
<feature type="chain" id="PRO_5043542727" evidence="8">
    <location>
        <begin position="23"/>
        <end position="1774"/>
    </location>
</feature>
<comment type="subcellular location">
    <subcellularLocation>
        <location evidence="1">Cell envelope</location>
    </subcellularLocation>
</comment>
<dbReference type="Pfam" id="PF13385">
    <property type="entry name" value="Laminin_G_3"/>
    <property type="match status" value="1"/>
</dbReference>
<evidence type="ECO:0000256" key="8">
    <source>
        <dbReference type="SAM" id="SignalP"/>
    </source>
</evidence>
<dbReference type="Proteomes" id="UP000050833">
    <property type="component" value="Unassembled WGS sequence"/>
</dbReference>
<dbReference type="InterPro" id="IPR032291">
    <property type="entry name" value="Abn2_C"/>
</dbReference>
<feature type="compositionally biased region" description="Polar residues" evidence="7">
    <location>
        <begin position="1597"/>
        <end position="1615"/>
    </location>
</feature>
<dbReference type="Pfam" id="PF09479">
    <property type="entry name" value="Flg_new"/>
    <property type="match status" value="3"/>
</dbReference>
<dbReference type="PANTHER" id="PTHR43301">
    <property type="entry name" value="ARABINAN ENDO-1,5-ALPHA-L-ARABINOSIDASE"/>
    <property type="match status" value="1"/>
</dbReference>
<protein>
    <submittedName>
        <fullName evidence="11">Uncharacterized protein</fullName>
    </submittedName>
</protein>
<evidence type="ECO:0000256" key="6">
    <source>
        <dbReference type="PIRSR" id="PIRSR606710-2"/>
    </source>
</evidence>
<dbReference type="Gene3D" id="2.115.10.20">
    <property type="entry name" value="Glycosyl hydrolase domain, family 43"/>
    <property type="match status" value="1"/>
</dbReference>
<dbReference type="InterPro" id="IPR006710">
    <property type="entry name" value="Glyco_hydro_43"/>
</dbReference>
<dbReference type="Pfam" id="PF04616">
    <property type="entry name" value="Glyco_hydro_43"/>
    <property type="match status" value="1"/>
</dbReference>
<evidence type="ECO:0000313" key="12">
    <source>
        <dbReference type="Proteomes" id="UP000050833"/>
    </source>
</evidence>
<dbReference type="NCBIfam" id="TIGR02543">
    <property type="entry name" value="List_Bact_rpt"/>
    <property type="match status" value="1"/>
</dbReference>
<evidence type="ECO:0000256" key="2">
    <source>
        <dbReference type="ARBA" id="ARBA00004834"/>
    </source>
</evidence>
<evidence type="ECO:0000256" key="4">
    <source>
        <dbReference type="ARBA" id="ARBA00022801"/>
    </source>
</evidence>
<keyword evidence="8" id="KW-0732">Signal</keyword>
<evidence type="ECO:0000256" key="7">
    <source>
        <dbReference type="SAM" id="MobiDB-lite"/>
    </source>
</evidence>
<dbReference type="GO" id="GO:0004553">
    <property type="term" value="F:hydrolase activity, hydrolyzing O-glycosyl compounds"/>
    <property type="evidence" value="ECO:0007669"/>
    <property type="project" value="InterPro"/>
</dbReference>
<dbReference type="InterPro" id="IPR042229">
    <property type="entry name" value="Listeria/Bacterioides_rpt_sf"/>
</dbReference>
<dbReference type="SUPFAM" id="SSF75005">
    <property type="entry name" value="Arabinanase/levansucrase/invertase"/>
    <property type="match status" value="1"/>
</dbReference>
<gene>
    <name evidence="11" type="ORF">APZ18_13100</name>
</gene>
<dbReference type="InterPro" id="IPR050727">
    <property type="entry name" value="GH43_arabinanases"/>
</dbReference>
<reference evidence="11 12" key="1">
    <citation type="submission" date="2015-10" db="EMBL/GenBank/DDBJ databases">
        <title>Butyribacter intestini gen. nov., sp. nov., a butyric acid-producing bacterium of the family Lachnospiraceae isolated from the human faeces.</title>
        <authorList>
            <person name="Zou Y."/>
            <person name="Xue W."/>
            <person name="Luo G."/>
            <person name="Lv M."/>
        </authorList>
    </citation>
    <scope>NUCLEOTIDE SEQUENCE [LARGE SCALE GENOMIC DNA]</scope>
    <source>
        <strain evidence="11 12">TF01-11</strain>
    </source>
</reference>
<dbReference type="InterPro" id="IPR013378">
    <property type="entry name" value="InlB-like_B-rpt"/>
</dbReference>
<dbReference type="EMBL" id="LLKB01000006">
    <property type="protein sequence ID" value="KQC84243.1"/>
    <property type="molecule type" value="Genomic_DNA"/>
</dbReference>
<dbReference type="Pfam" id="PF20578">
    <property type="entry name" value="aBig_2"/>
    <property type="match status" value="1"/>
</dbReference>
<keyword evidence="5" id="KW-0326">Glycosidase</keyword>
<evidence type="ECO:0000313" key="11">
    <source>
        <dbReference type="EMBL" id="KQC84243.1"/>
    </source>
</evidence>
<proteinExistence type="inferred from homology"/>
<name>A0AAW3JQ66_9FIRM</name>
<dbReference type="GO" id="GO:0005975">
    <property type="term" value="P:carbohydrate metabolic process"/>
    <property type="evidence" value="ECO:0007669"/>
    <property type="project" value="InterPro"/>
</dbReference>
<feature type="signal peptide" evidence="8">
    <location>
        <begin position="1"/>
        <end position="22"/>
    </location>
</feature>
<feature type="domain" description="Atrophied bacterial Ig" evidence="10">
    <location>
        <begin position="794"/>
        <end position="855"/>
    </location>
</feature>
<dbReference type="PANTHER" id="PTHR43301:SF3">
    <property type="entry name" value="ARABINAN ENDO-1,5-ALPHA-L-ARABINOSIDASE A-RELATED"/>
    <property type="match status" value="1"/>
</dbReference>
<feature type="compositionally biased region" description="Polar residues" evidence="7">
    <location>
        <begin position="881"/>
        <end position="899"/>
    </location>
</feature>
<feature type="domain" description="Extracellular endo-alpha-(1-&gt;5)-L-arabinanase C-terminal" evidence="9">
    <location>
        <begin position="658"/>
        <end position="767"/>
    </location>
</feature>
<dbReference type="Gene3D" id="2.60.120.200">
    <property type="match status" value="1"/>
</dbReference>